<dbReference type="GO" id="GO:0030246">
    <property type="term" value="F:carbohydrate binding"/>
    <property type="evidence" value="ECO:0007669"/>
    <property type="project" value="InterPro"/>
</dbReference>
<dbReference type="Gene3D" id="2.70.98.10">
    <property type="match status" value="1"/>
</dbReference>
<sequence length="313" mass="34807">MPFSILTSGEGSQLTIHLSDTTTGTEAEIFAFGGLLNAFRVQTANGPLNVVDGFNDPEDAITHITDAFKSAKMSPFACRLQNGCYHFDDHTYTLDSFYLGDHALHGFLYDAVYTLKNTAADEATASVELEHQYKGHFKGYPFNYTLLVRWELTSGNSLTVTTTALNHSAKAIPFSDGWHPYFTVGTPVDECELKFNSSRRLVFDEALIPTGKEESDDRFLKGHSLRSVFLDNSFILPTTEQGYCALKNKQVRIVIKPLMNYPYLQIYTPSHRKSVAIENLSAAPNAFNNGLGLLYLLPNKPVSFSTSYQVEAL</sequence>
<name>A0AAT9GLI4_9BACT</name>
<organism evidence="4">
    <name type="scientific">Sediminibacterium sp. KACHI17</name>
    <dbReference type="NCBI Taxonomy" id="1751071"/>
    <lineage>
        <taxon>Bacteria</taxon>
        <taxon>Pseudomonadati</taxon>
        <taxon>Bacteroidota</taxon>
        <taxon>Chitinophagia</taxon>
        <taxon>Chitinophagales</taxon>
        <taxon>Chitinophagaceae</taxon>
        <taxon>Sediminibacterium</taxon>
    </lineage>
</organism>
<dbReference type="GO" id="GO:0004034">
    <property type="term" value="F:aldose 1-epimerase activity"/>
    <property type="evidence" value="ECO:0007669"/>
    <property type="project" value="TreeGrafter"/>
</dbReference>
<dbReference type="AlphaFoldDB" id="A0AAT9GLI4"/>
<keyword evidence="3" id="KW-0106">Calcium</keyword>
<reference evidence="4" key="1">
    <citation type="submission" date="2024-02" db="EMBL/GenBank/DDBJ databases">
        <title>Sediminibacterium planktonica sp. nov. and Sediminibacterium longus sp. nov., isolated from surface lake and river water.</title>
        <authorList>
            <person name="Watanabe K."/>
            <person name="Takemine S."/>
            <person name="Ishii Y."/>
            <person name="Ogata Y."/>
            <person name="Shindo C."/>
            <person name="Suda W."/>
        </authorList>
    </citation>
    <scope>NUCLEOTIDE SEQUENCE</scope>
    <source>
        <strain evidence="4">KACHI17</strain>
    </source>
</reference>
<dbReference type="PANTHER" id="PTHR10091:SF0">
    <property type="entry name" value="GALACTOSE MUTAROTASE"/>
    <property type="match status" value="1"/>
</dbReference>
<dbReference type="GO" id="GO:0033499">
    <property type="term" value="P:galactose catabolic process via UDP-galactose, Leloir pathway"/>
    <property type="evidence" value="ECO:0007669"/>
    <property type="project" value="TreeGrafter"/>
</dbReference>
<evidence type="ECO:0000313" key="4">
    <source>
        <dbReference type="EMBL" id="BFG71372.1"/>
    </source>
</evidence>
<dbReference type="EMBL" id="AP029612">
    <property type="protein sequence ID" value="BFG71372.1"/>
    <property type="molecule type" value="Genomic_DNA"/>
</dbReference>
<dbReference type="CDD" id="cd01081">
    <property type="entry name" value="Aldose_epim"/>
    <property type="match status" value="1"/>
</dbReference>
<protein>
    <submittedName>
        <fullName evidence="4">Aldose 1-epimerase</fullName>
    </submittedName>
</protein>
<dbReference type="GO" id="GO:0006006">
    <property type="term" value="P:glucose metabolic process"/>
    <property type="evidence" value="ECO:0007669"/>
    <property type="project" value="TreeGrafter"/>
</dbReference>
<comment type="cofactor">
    <cofactor evidence="1">
        <name>Ca(2+)</name>
        <dbReference type="ChEBI" id="CHEBI:29108"/>
    </cofactor>
</comment>
<dbReference type="InterPro" id="IPR011013">
    <property type="entry name" value="Gal_mutarotase_sf_dom"/>
</dbReference>
<dbReference type="Pfam" id="PF01263">
    <property type="entry name" value="Aldose_epim"/>
    <property type="match status" value="1"/>
</dbReference>
<evidence type="ECO:0000256" key="2">
    <source>
        <dbReference type="ARBA" id="ARBA00011245"/>
    </source>
</evidence>
<dbReference type="PANTHER" id="PTHR10091">
    <property type="entry name" value="ALDOSE-1-EPIMERASE"/>
    <property type="match status" value="1"/>
</dbReference>
<dbReference type="InterPro" id="IPR014718">
    <property type="entry name" value="GH-type_carb-bd"/>
</dbReference>
<evidence type="ECO:0000256" key="1">
    <source>
        <dbReference type="ARBA" id="ARBA00001913"/>
    </source>
</evidence>
<comment type="subunit">
    <text evidence="2">Monomer.</text>
</comment>
<gene>
    <name evidence="4" type="ORF">KACHI17_22530</name>
</gene>
<accession>A0AAT9GLI4</accession>
<evidence type="ECO:0000256" key="3">
    <source>
        <dbReference type="ARBA" id="ARBA00022837"/>
    </source>
</evidence>
<dbReference type="RefSeq" id="WP_353549005.1">
    <property type="nucleotide sequence ID" value="NZ_AP029612.1"/>
</dbReference>
<dbReference type="InterPro" id="IPR008183">
    <property type="entry name" value="Aldose_1/G6P_1-epimerase"/>
</dbReference>
<dbReference type="SUPFAM" id="SSF74650">
    <property type="entry name" value="Galactose mutarotase-like"/>
    <property type="match status" value="1"/>
</dbReference>
<proteinExistence type="predicted"/>